<comment type="caution">
    <text evidence="2">The sequence shown here is derived from an EMBL/GenBank/DDBJ whole genome shotgun (WGS) entry which is preliminary data.</text>
</comment>
<feature type="region of interest" description="Disordered" evidence="1">
    <location>
        <begin position="49"/>
        <end position="72"/>
    </location>
</feature>
<protein>
    <submittedName>
        <fullName evidence="2">Uncharacterized protein</fullName>
    </submittedName>
</protein>
<accession>A0ABQ8JTJ4</accession>
<proteinExistence type="predicted"/>
<organism evidence="2 3">
    <name type="scientific">Dermatophagoides pteronyssinus</name>
    <name type="common">European house dust mite</name>
    <dbReference type="NCBI Taxonomy" id="6956"/>
    <lineage>
        <taxon>Eukaryota</taxon>
        <taxon>Metazoa</taxon>
        <taxon>Ecdysozoa</taxon>
        <taxon>Arthropoda</taxon>
        <taxon>Chelicerata</taxon>
        <taxon>Arachnida</taxon>
        <taxon>Acari</taxon>
        <taxon>Acariformes</taxon>
        <taxon>Sarcoptiformes</taxon>
        <taxon>Astigmata</taxon>
        <taxon>Psoroptidia</taxon>
        <taxon>Analgoidea</taxon>
        <taxon>Pyroglyphidae</taxon>
        <taxon>Dermatophagoidinae</taxon>
        <taxon>Dermatophagoides</taxon>
    </lineage>
</organism>
<evidence type="ECO:0000313" key="2">
    <source>
        <dbReference type="EMBL" id="KAH9425718.1"/>
    </source>
</evidence>
<evidence type="ECO:0000256" key="1">
    <source>
        <dbReference type="SAM" id="MobiDB-lite"/>
    </source>
</evidence>
<dbReference type="Proteomes" id="UP000887458">
    <property type="component" value="Unassembled WGS sequence"/>
</dbReference>
<reference evidence="2 3" key="1">
    <citation type="journal article" date="2018" name="J. Allergy Clin. Immunol.">
        <title>High-quality assembly of Dermatophagoides pteronyssinus genome and transcriptome reveals a wide range of novel allergens.</title>
        <authorList>
            <person name="Liu X.Y."/>
            <person name="Yang K.Y."/>
            <person name="Wang M.Q."/>
            <person name="Kwok J.S."/>
            <person name="Zeng X."/>
            <person name="Yang Z."/>
            <person name="Xiao X.J."/>
            <person name="Lau C.P."/>
            <person name="Li Y."/>
            <person name="Huang Z.M."/>
            <person name="Ba J.G."/>
            <person name="Yim A.K."/>
            <person name="Ouyang C.Y."/>
            <person name="Ngai S.M."/>
            <person name="Chan T.F."/>
            <person name="Leung E.L."/>
            <person name="Liu L."/>
            <person name="Liu Z.G."/>
            <person name="Tsui S.K."/>
        </authorList>
    </citation>
    <scope>NUCLEOTIDE SEQUENCE [LARGE SCALE GENOMIC DNA]</scope>
    <source>
        <strain evidence="2">Derp</strain>
    </source>
</reference>
<name>A0ABQ8JTJ4_DERPT</name>
<keyword evidence="3" id="KW-1185">Reference proteome</keyword>
<dbReference type="EMBL" id="NJHN03000017">
    <property type="protein sequence ID" value="KAH9425718.1"/>
    <property type="molecule type" value="Genomic_DNA"/>
</dbReference>
<reference evidence="2 3" key="2">
    <citation type="journal article" date="2022" name="Mol. Biol. Evol.">
        <title>Comparative Genomics Reveals Insights into the Divergent Evolution of Astigmatic Mites and Household Pest Adaptations.</title>
        <authorList>
            <person name="Xiong Q."/>
            <person name="Wan A.T."/>
            <person name="Liu X."/>
            <person name="Fung C.S."/>
            <person name="Xiao X."/>
            <person name="Malainual N."/>
            <person name="Hou J."/>
            <person name="Wang L."/>
            <person name="Wang M."/>
            <person name="Yang K.Y."/>
            <person name="Cui Y."/>
            <person name="Leung E.L."/>
            <person name="Nong W."/>
            <person name="Shin S.K."/>
            <person name="Au S.W."/>
            <person name="Jeong K.Y."/>
            <person name="Chew F.T."/>
            <person name="Hui J.H."/>
            <person name="Leung T.F."/>
            <person name="Tungtrongchitr A."/>
            <person name="Zhong N."/>
            <person name="Liu Z."/>
            <person name="Tsui S.K."/>
        </authorList>
    </citation>
    <scope>NUCLEOTIDE SEQUENCE [LARGE SCALE GENOMIC DNA]</scope>
    <source>
        <strain evidence="2">Derp</strain>
    </source>
</reference>
<sequence>MVISCSSVQIFFVFDDDDNSFGGVDGVLDDGGVDDDAIGICLLSFTLRSSSSSSSSNDIDESEESIGDVNND</sequence>
<evidence type="ECO:0000313" key="3">
    <source>
        <dbReference type="Proteomes" id="UP000887458"/>
    </source>
</evidence>
<gene>
    <name evidence="2" type="ORF">DERP_004935</name>
</gene>
<feature type="compositionally biased region" description="Acidic residues" evidence="1">
    <location>
        <begin position="58"/>
        <end position="72"/>
    </location>
</feature>